<dbReference type="PANTHER" id="PTHR48494">
    <property type="entry name" value="INTERLEUKIN-6"/>
    <property type="match status" value="1"/>
</dbReference>
<dbReference type="EMBL" id="JAFJMO010000009">
    <property type="protein sequence ID" value="KAJ8267286.1"/>
    <property type="molecule type" value="Genomic_DNA"/>
</dbReference>
<evidence type="ECO:0000256" key="3">
    <source>
        <dbReference type="ARBA" id="ARBA00022486"/>
    </source>
</evidence>
<feature type="chain" id="PRO_5040393369" description="Interleukin-6" evidence="5">
    <location>
        <begin position="25"/>
        <end position="224"/>
    </location>
</feature>
<evidence type="ECO:0000256" key="1">
    <source>
        <dbReference type="ARBA" id="ARBA00007432"/>
    </source>
</evidence>
<organism evidence="6 7">
    <name type="scientific">Conger conger</name>
    <name type="common">Conger eel</name>
    <name type="synonym">Muraena conger</name>
    <dbReference type="NCBI Taxonomy" id="82655"/>
    <lineage>
        <taxon>Eukaryota</taxon>
        <taxon>Metazoa</taxon>
        <taxon>Chordata</taxon>
        <taxon>Craniata</taxon>
        <taxon>Vertebrata</taxon>
        <taxon>Euteleostomi</taxon>
        <taxon>Actinopterygii</taxon>
        <taxon>Neopterygii</taxon>
        <taxon>Teleostei</taxon>
        <taxon>Anguilliformes</taxon>
        <taxon>Congridae</taxon>
        <taxon>Conger</taxon>
    </lineage>
</organism>
<evidence type="ECO:0000313" key="7">
    <source>
        <dbReference type="Proteomes" id="UP001152803"/>
    </source>
</evidence>
<dbReference type="GO" id="GO:0005125">
    <property type="term" value="F:cytokine activity"/>
    <property type="evidence" value="ECO:0007669"/>
    <property type="project" value="InterPro"/>
</dbReference>
<keyword evidence="7" id="KW-1185">Reference proteome</keyword>
<comment type="function">
    <text evidence="4">Cytokine with a wide variety of biological functions in immunity, tissue regeneration, and metabolism. Binds to IL6R, then the complex associates to the signaling subunit IL6ST/gp130 to trigger the intracellular IL6-signaling pathway. The interaction with the membrane-bound IL6R and IL6ST stimulates 'classic signaling', whereas the binding of IL6 and soluble IL6R to IL6ST stimulates 'trans-signaling'. Alternatively, 'cluster signaling' occurs when membrane-bound IL6:IL6R complexes on transmitter cells activate IL6ST receptors on neighboring receiver cells.</text>
</comment>
<dbReference type="GO" id="GO:0005615">
    <property type="term" value="C:extracellular space"/>
    <property type="evidence" value="ECO:0007669"/>
    <property type="project" value="InterPro"/>
</dbReference>
<dbReference type="InterPro" id="IPR009079">
    <property type="entry name" value="4_helix_cytokine-like_core"/>
</dbReference>
<dbReference type="PANTHER" id="PTHR48494:SF1">
    <property type="entry name" value="INTERLEUKIN-6"/>
    <property type="match status" value="1"/>
</dbReference>
<evidence type="ECO:0000256" key="2">
    <source>
        <dbReference type="ARBA" id="ARBA00019464"/>
    </source>
</evidence>
<name>A0A9Q1DCQ9_CONCO</name>
<comment type="caution">
    <text evidence="6">The sequence shown here is derived from an EMBL/GenBank/DDBJ whole genome shotgun (WGS) entry which is preliminary data.</text>
</comment>
<dbReference type="OrthoDB" id="8943569at2759"/>
<dbReference type="GO" id="GO:0005138">
    <property type="term" value="F:interleukin-6 receptor binding"/>
    <property type="evidence" value="ECO:0007669"/>
    <property type="project" value="InterPro"/>
</dbReference>
<proteinExistence type="inferred from homology"/>
<reference evidence="6" key="1">
    <citation type="journal article" date="2023" name="Science">
        <title>Genome structures resolve the early diversification of teleost fishes.</title>
        <authorList>
            <person name="Parey E."/>
            <person name="Louis A."/>
            <person name="Montfort J."/>
            <person name="Bouchez O."/>
            <person name="Roques C."/>
            <person name="Iampietro C."/>
            <person name="Lluch J."/>
            <person name="Castinel A."/>
            <person name="Donnadieu C."/>
            <person name="Desvignes T."/>
            <person name="Floi Bucao C."/>
            <person name="Jouanno E."/>
            <person name="Wen M."/>
            <person name="Mejri S."/>
            <person name="Dirks R."/>
            <person name="Jansen H."/>
            <person name="Henkel C."/>
            <person name="Chen W.J."/>
            <person name="Zahm M."/>
            <person name="Cabau C."/>
            <person name="Klopp C."/>
            <person name="Thompson A.W."/>
            <person name="Robinson-Rechavi M."/>
            <person name="Braasch I."/>
            <person name="Lecointre G."/>
            <person name="Bobe J."/>
            <person name="Postlethwait J.H."/>
            <person name="Berthelot C."/>
            <person name="Roest Crollius H."/>
            <person name="Guiguen Y."/>
        </authorList>
    </citation>
    <scope>NUCLEOTIDE SEQUENCE</scope>
    <source>
        <strain evidence="6">Concon-B</strain>
    </source>
</reference>
<feature type="signal peptide" evidence="5">
    <location>
        <begin position="1"/>
        <end position="24"/>
    </location>
</feature>
<dbReference type="GO" id="GO:0006953">
    <property type="term" value="P:acute-phase response"/>
    <property type="evidence" value="ECO:0007669"/>
    <property type="project" value="UniProtKB-KW"/>
</dbReference>
<dbReference type="PRINTS" id="PR00433">
    <property type="entry name" value="IL6GCSFMGF"/>
</dbReference>
<dbReference type="SUPFAM" id="SSF47266">
    <property type="entry name" value="4-helical cytokines"/>
    <property type="match status" value="1"/>
</dbReference>
<dbReference type="GO" id="GO:0030154">
    <property type="term" value="P:cell differentiation"/>
    <property type="evidence" value="ECO:0007669"/>
    <property type="project" value="InterPro"/>
</dbReference>
<dbReference type="Gene3D" id="1.20.1250.10">
    <property type="match status" value="1"/>
</dbReference>
<dbReference type="GO" id="GO:0006955">
    <property type="term" value="P:immune response"/>
    <property type="evidence" value="ECO:0007669"/>
    <property type="project" value="InterPro"/>
</dbReference>
<sequence>MPSAQRSRTFYLLLLCACARQVTAAPYSSAGGETLEISGDEVPDPPKTFPSTKWEPLTYELFYEVSKLHDQQFVEEFDEPKENMSNYKDNKLALPNVAECSSSNFSKDTCLLRISTGLQLHALYLQFVQQEYSNSVRVPYIKSRTKALADHVTEIMKSSKHAVELSVSAREELLRALPAGSEWERKITVHVLLREFRSFLMATVRALRHIELRGRRKHTPKAEN</sequence>
<dbReference type="Pfam" id="PF00489">
    <property type="entry name" value="IL6"/>
    <property type="match status" value="1"/>
</dbReference>
<keyword evidence="5" id="KW-0732">Signal</keyword>
<dbReference type="AlphaFoldDB" id="A0A9Q1DCQ9"/>
<evidence type="ECO:0000313" key="6">
    <source>
        <dbReference type="EMBL" id="KAJ8267286.1"/>
    </source>
</evidence>
<keyword evidence="3" id="KW-0011">Acute phase</keyword>
<evidence type="ECO:0000256" key="5">
    <source>
        <dbReference type="SAM" id="SignalP"/>
    </source>
</evidence>
<protein>
    <recommendedName>
        <fullName evidence="2">Interleukin-6</fullName>
    </recommendedName>
</protein>
<evidence type="ECO:0000256" key="4">
    <source>
        <dbReference type="ARBA" id="ARBA00023441"/>
    </source>
</evidence>
<gene>
    <name evidence="6" type="ORF">COCON_G00124580</name>
</gene>
<dbReference type="Proteomes" id="UP001152803">
    <property type="component" value="Unassembled WGS sequence"/>
</dbReference>
<comment type="similarity">
    <text evidence="1">Belongs to the IL-6 superfamily.</text>
</comment>
<accession>A0A9Q1DCQ9</accession>
<dbReference type="InterPro" id="IPR030474">
    <property type="entry name" value="IL-6/GCSF/MGF"/>
</dbReference>
<dbReference type="InterPro" id="IPR003574">
    <property type="entry name" value="IL-6-like"/>
</dbReference>
<dbReference type="SMART" id="SM00126">
    <property type="entry name" value="IL6"/>
    <property type="match status" value="1"/>
</dbReference>
<dbReference type="PRINTS" id="PR00434">
    <property type="entry name" value="INTERLEUKIN6"/>
</dbReference>